<dbReference type="Gene3D" id="2.60.40.10">
    <property type="entry name" value="Immunoglobulins"/>
    <property type="match status" value="1"/>
</dbReference>
<accession>A0A974CS44</accession>
<dbReference type="InterPro" id="IPR003599">
    <property type="entry name" value="Ig_sub"/>
</dbReference>
<dbReference type="InterPro" id="IPR050958">
    <property type="entry name" value="Cell_Adh-Cytoskel_Orgn"/>
</dbReference>
<dbReference type="AlphaFoldDB" id="A0A974CS44"/>
<protein>
    <recommendedName>
        <fullName evidence="4">Ig-like domain-containing protein</fullName>
    </recommendedName>
</protein>
<dbReference type="InterPro" id="IPR013783">
    <property type="entry name" value="Ig-like_fold"/>
</dbReference>
<dbReference type="GO" id="GO:0030424">
    <property type="term" value="C:axon"/>
    <property type="evidence" value="ECO:0007669"/>
    <property type="project" value="TreeGrafter"/>
</dbReference>
<dbReference type="InterPro" id="IPR003598">
    <property type="entry name" value="Ig_sub2"/>
</dbReference>
<evidence type="ECO:0000256" key="2">
    <source>
        <dbReference type="ARBA" id="ARBA00023157"/>
    </source>
</evidence>
<dbReference type="Pfam" id="PF07679">
    <property type="entry name" value="I-set"/>
    <property type="match status" value="1"/>
</dbReference>
<dbReference type="PANTHER" id="PTHR45080:SF8">
    <property type="entry name" value="IG-LIKE DOMAIN-CONTAINING PROTEIN"/>
    <property type="match status" value="1"/>
</dbReference>
<evidence type="ECO:0000259" key="4">
    <source>
        <dbReference type="PROSITE" id="PS50835"/>
    </source>
</evidence>
<feature type="domain" description="Ig-like" evidence="4">
    <location>
        <begin position="1"/>
        <end position="92"/>
    </location>
</feature>
<evidence type="ECO:0000313" key="5">
    <source>
        <dbReference type="EMBL" id="OCT78412.1"/>
    </source>
</evidence>
<dbReference type="SMART" id="SM00408">
    <property type="entry name" value="IGc2"/>
    <property type="match status" value="1"/>
</dbReference>
<feature type="region of interest" description="Disordered" evidence="3">
    <location>
        <begin position="101"/>
        <end position="142"/>
    </location>
</feature>
<dbReference type="GO" id="GO:0008046">
    <property type="term" value="F:axon guidance receptor activity"/>
    <property type="evidence" value="ECO:0007669"/>
    <property type="project" value="TreeGrafter"/>
</dbReference>
<dbReference type="SMART" id="SM00409">
    <property type="entry name" value="IG"/>
    <property type="match status" value="1"/>
</dbReference>
<dbReference type="Proteomes" id="UP000694892">
    <property type="component" value="Chromosome 5S"/>
</dbReference>
<name>A0A974CS44_XENLA</name>
<proteinExistence type="predicted"/>
<keyword evidence="1" id="KW-0732">Signal</keyword>
<sequence length="142" mass="15374">RGKVLGGLPDVVTIMESKTLSLTCTVFGNPDPEVSWLKNDRDFEITDHFKSTLEQGKYVSLTIKDVSSEDSGKYGINVRNKYGGETVDVTVSVYKYGEEVPEVKPSHLPKPAPAPAPAPTKTSTPEKPKAAASRPAGRSTRK</sequence>
<keyword evidence="2" id="KW-1015">Disulfide bond</keyword>
<evidence type="ECO:0000256" key="1">
    <source>
        <dbReference type="ARBA" id="ARBA00022729"/>
    </source>
</evidence>
<reference evidence="6" key="1">
    <citation type="journal article" date="2016" name="Nature">
        <title>Genome evolution in the allotetraploid frog Xenopus laevis.</title>
        <authorList>
            <person name="Session A.M."/>
            <person name="Uno Y."/>
            <person name="Kwon T."/>
            <person name="Chapman J.A."/>
            <person name="Toyoda A."/>
            <person name="Takahashi S."/>
            <person name="Fukui A."/>
            <person name="Hikosaka A."/>
            <person name="Suzuki A."/>
            <person name="Kondo M."/>
            <person name="van Heeringen S.J."/>
            <person name="Quigley I."/>
            <person name="Heinz S."/>
            <person name="Ogino H."/>
            <person name="Ochi H."/>
            <person name="Hellsten U."/>
            <person name="Lyons J.B."/>
            <person name="Simakov O."/>
            <person name="Putnam N."/>
            <person name="Stites J."/>
            <person name="Kuroki Y."/>
            <person name="Tanaka T."/>
            <person name="Michiue T."/>
            <person name="Watanabe M."/>
            <person name="Bogdanovic O."/>
            <person name="Lister R."/>
            <person name="Georgiou G."/>
            <person name="Paranjpe S.S."/>
            <person name="van Kruijsbergen I."/>
            <person name="Shu S."/>
            <person name="Carlson J."/>
            <person name="Kinoshita T."/>
            <person name="Ohta Y."/>
            <person name="Mawaribuchi S."/>
            <person name="Jenkins J."/>
            <person name="Grimwood J."/>
            <person name="Schmutz J."/>
            <person name="Mitros T."/>
            <person name="Mozaffari S.V."/>
            <person name="Suzuki Y."/>
            <person name="Haramoto Y."/>
            <person name="Yamamoto T.S."/>
            <person name="Takagi C."/>
            <person name="Heald R."/>
            <person name="Miller K."/>
            <person name="Haudenschild C."/>
            <person name="Kitzman J."/>
            <person name="Nakayama T."/>
            <person name="Izutsu Y."/>
            <person name="Robert J."/>
            <person name="Fortriede J."/>
            <person name="Burns K."/>
            <person name="Lotay V."/>
            <person name="Karimi K."/>
            <person name="Yasuoka Y."/>
            <person name="Dichmann D.S."/>
            <person name="Flajnik M.F."/>
            <person name="Houston D.W."/>
            <person name="Shendure J."/>
            <person name="DuPasquier L."/>
            <person name="Vize P.D."/>
            <person name="Zorn A.M."/>
            <person name="Ito M."/>
            <person name="Marcotte E.M."/>
            <person name="Wallingford J.B."/>
            <person name="Ito Y."/>
            <person name="Asashima M."/>
            <person name="Ueno N."/>
            <person name="Matsuda Y."/>
            <person name="Veenstra G.J."/>
            <person name="Fujiyama A."/>
            <person name="Harland R.M."/>
            <person name="Taira M."/>
            <person name="Rokhsar D.S."/>
        </authorList>
    </citation>
    <scope>NUCLEOTIDE SEQUENCE [LARGE SCALE GENOMIC DNA]</scope>
    <source>
        <strain evidence="6">J</strain>
    </source>
</reference>
<dbReference type="FunFam" id="2.60.40.10:FF:000124">
    <property type="entry name" value="Myomesin 1"/>
    <property type="match status" value="1"/>
</dbReference>
<dbReference type="SUPFAM" id="SSF48726">
    <property type="entry name" value="Immunoglobulin"/>
    <property type="match status" value="1"/>
</dbReference>
<feature type="non-terminal residue" evidence="5">
    <location>
        <position position="1"/>
    </location>
</feature>
<dbReference type="PROSITE" id="PS50835">
    <property type="entry name" value="IG_LIKE"/>
    <property type="match status" value="1"/>
</dbReference>
<dbReference type="GO" id="GO:0007156">
    <property type="term" value="P:homophilic cell adhesion via plasma membrane adhesion molecules"/>
    <property type="evidence" value="ECO:0007669"/>
    <property type="project" value="TreeGrafter"/>
</dbReference>
<organism evidence="5 6">
    <name type="scientific">Xenopus laevis</name>
    <name type="common">African clawed frog</name>
    <dbReference type="NCBI Taxonomy" id="8355"/>
    <lineage>
        <taxon>Eukaryota</taxon>
        <taxon>Metazoa</taxon>
        <taxon>Chordata</taxon>
        <taxon>Craniata</taxon>
        <taxon>Vertebrata</taxon>
        <taxon>Euteleostomi</taxon>
        <taxon>Amphibia</taxon>
        <taxon>Batrachia</taxon>
        <taxon>Anura</taxon>
        <taxon>Pipoidea</taxon>
        <taxon>Pipidae</taxon>
        <taxon>Xenopodinae</taxon>
        <taxon>Xenopus</taxon>
        <taxon>Xenopus</taxon>
    </lineage>
</organism>
<dbReference type="GO" id="GO:0005886">
    <property type="term" value="C:plasma membrane"/>
    <property type="evidence" value="ECO:0007669"/>
    <property type="project" value="TreeGrafter"/>
</dbReference>
<dbReference type="GO" id="GO:0043025">
    <property type="term" value="C:neuronal cell body"/>
    <property type="evidence" value="ECO:0007669"/>
    <property type="project" value="TreeGrafter"/>
</dbReference>
<dbReference type="InterPro" id="IPR013098">
    <property type="entry name" value="Ig_I-set"/>
</dbReference>
<dbReference type="PANTHER" id="PTHR45080">
    <property type="entry name" value="CONTACTIN 5"/>
    <property type="match status" value="1"/>
</dbReference>
<feature type="compositionally biased region" description="Pro residues" evidence="3">
    <location>
        <begin position="108"/>
        <end position="118"/>
    </location>
</feature>
<evidence type="ECO:0000313" key="6">
    <source>
        <dbReference type="Proteomes" id="UP000694892"/>
    </source>
</evidence>
<dbReference type="InterPro" id="IPR007110">
    <property type="entry name" value="Ig-like_dom"/>
</dbReference>
<dbReference type="EMBL" id="CM004475">
    <property type="protein sequence ID" value="OCT78412.1"/>
    <property type="molecule type" value="Genomic_DNA"/>
</dbReference>
<evidence type="ECO:0000256" key="3">
    <source>
        <dbReference type="SAM" id="MobiDB-lite"/>
    </source>
</evidence>
<gene>
    <name evidence="5" type="ORF">XELAEV_180295232mg</name>
</gene>
<dbReference type="InterPro" id="IPR036179">
    <property type="entry name" value="Ig-like_dom_sf"/>
</dbReference>
<dbReference type="GO" id="GO:0050808">
    <property type="term" value="P:synapse organization"/>
    <property type="evidence" value="ECO:0007669"/>
    <property type="project" value="TreeGrafter"/>
</dbReference>